<feature type="binding site" evidence="4">
    <location>
        <position position="76"/>
    </location>
    <ligand>
        <name>Zn(2+)</name>
        <dbReference type="ChEBI" id="CHEBI:29105"/>
    </ligand>
</feature>
<dbReference type="GO" id="GO:0051604">
    <property type="term" value="P:protein maturation"/>
    <property type="evidence" value="ECO:0007669"/>
    <property type="project" value="InterPro"/>
</dbReference>
<dbReference type="EMBL" id="CP003273">
    <property type="protein sequence ID" value="AGL00691.1"/>
    <property type="molecule type" value="Genomic_DNA"/>
</dbReference>
<dbReference type="InterPro" id="IPR000688">
    <property type="entry name" value="HypA/HybF"/>
</dbReference>
<name>R4KM21_9FIRM</name>
<dbReference type="GO" id="GO:0016151">
    <property type="term" value="F:nickel cation binding"/>
    <property type="evidence" value="ECO:0007669"/>
    <property type="project" value="UniProtKB-UniRule"/>
</dbReference>
<sequence length="113" mass="12460">MHEVSLIQTLIDMIVQSAKENDIIKVAKVQLVVGECHGALPEALEFAFEILTEGTICAGAELVIEKSALLLKCQECAQEFRPEGYLYRCPACGAAYASLVKGRELYVDYYEGE</sequence>
<evidence type="ECO:0000256" key="2">
    <source>
        <dbReference type="ARBA" id="ARBA00022723"/>
    </source>
</evidence>
<dbReference type="PANTHER" id="PTHR34535">
    <property type="entry name" value="HYDROGENASE MATURATION FACTOR HYPA"/>
    <property type="match status" value="1"/>
</dbReference>
<feature type="binding site" evidence="4">
    <location>
        <position position="73"/>
    </location>
    <ligand>
        <name>Zn(2+)</name>
        <dbReference type="ChEBI" id="CHEBI:29105"/>
    </ligand>
</feature>
<dbReference type="Pfam" id="PF01155">
    <property type="entry name" value="HypA"/>
    <property type="match status" value="1"/>
</dbReference>
<dbReference type="NCBIfam" id="TIGR00100">
    <property type="entry name" value="hypA"/>
    <property type="match status" value="1"/>
</dbReference>
<gene>
    <name evidence="4" type="primary">hypA</name>
    <name evidence="5" type="ORF">Desgi_1168</name>
</gene>
<dbReference type="STRING" id="767817.Desgi_1168"/>
<evidence type="ECO:0000313" key="6">
    <source>
        <dbReference type="Proteomes" id="UP000013520"/>
    </source>
</evidence>
<reference evidence="5 6" key="1">
    <citation type="submission" date="2012-01" db="EMBL/GenBank/DDBJ databases">
        <title>Complete sequence of Desulfotomaculum gibsoniae DSM 7213.</title>
        <authorList>
            <consortium name="US DOE Joint Genome Institute"/>
            <person name="Lucas S."/>
            <person name="Han J."/>
            <person name="Lapidus A."/>
            <person name="Cheng J.-F."/>
            <person name="Goodwin L."/>
            <person name="Pitluck S."/>
            <person name="Peters L."/>
            <person name="Ovchinnikova G."/>
            <person name="Teshima H."/>
            <person name="Detter J.C."/>
            <person name="Han C."/>
            <person name="Tapia R."/>
            <person name="Land M."/>
            <person name="Hauser L."/>
            <person name="Kyrpides N."/>
            <person name="Ivanova N."/>
            <person name="Pagani I."/>
            <person name="Parshina S."/>
            <person name="Plugge C."/>
            <person name="Muyzer G."/>
            <person name="Kuever J."/>
            <person name="Ivanova A."/>
            <person name="Nazina T."/>
            <person name="Klenk H.-P."/>
            <person name="Brambilla E."/>
            <person name="Spring S."/>
            <person name="Stams A.F."/>
            <person name="Woyke T."/>
        </authorList>
    </citation>
    <scope>NUCLEOTIDE SEQUENCE [LARGE SCALE GENOMIC DNA]</scope>
    <source>
        <strain evidence="5 6">DSM 7213</strain>
    </source>
</reference>
<dbReference type="RefSeq" id="WP_006523706.1">
    <property type="nucleotide sequence ID" value="NC_021184.1"/>
</dbReference>
<dbReference type="GO" id="GO:0008270">
    <property type="term" value="F:zinc ion binding"/>
    <property type="evidence" value="ECO:0007669"/>
    <property type="project" value="UniProtKB-UniRule"/>
</dbReference>
<dbReference type="HAMAP" id="MF_00213">
    <property type="entry name" value="HypA_HybF"/>
    <property type="match status" value="1"/>
</dbReference>
<evidence type="ECO:0000256" key="1">
    <source>
        <dbReference type="ARBA" id="ARBA00022596"/>
    </source>
</evidence>
<dbReference type="OrthoDB" id="9800361at2"/>
<dbReference type="KEGG" id="dgi:Desgi_1168"/>
<evidence type="ECO:0000313" key="5">
    <source>
        <dbReference type="EMBL" id="AGL00691.1"/>
    </source>
</evidence>
<keyword evidence="2 4" id="KW-0479">Metal-binding</keyword>
<accession>R4KM21</accession>
<dbReference type="HOGENOM" id="CLU_126929_4_1_9"/>
<evidence type="ECO:0000256" key="3">
    <source>
        <dbReference type="ARBA" id="ARBA00022833"/>
    </source>
</evidence>
<keyword evidence="1 4" id="KW-0533">Nickel</keyword>
<comment type="similarity">
    <text evidence="4">Belongs to the HypA/HybF family.</text>
</comment>
<dbReference type="Gene3D" id="3.30.2320.80">
    <property type="match status" value="1"/>
</dbReference>
<keyword evidence="6" id="KW-1185">Reference proteome</keyword>
<dbReference type="AlphaFoldDB" id="R4KM21"/>
<dbReference type="Proteomes" id="UP000013520">
    <property type="component" value="Chromosome"/>
</dbReference>
<proteinExistence type="inferred from homology"/>
<feature type="binding site" evidence="4">
    <location>
        <position position="92"/>
    </location>
    <ligand>
        <name>Zn(2+)</name>
        <dbReference type="ChEBI" id="CHEBI:29105"/>
    </ligand>
</feature>
<comment type="function">
    <text evidence="4">Involved in the maturation of [NiFe] hydrogenases. Required for nickel insertion into the metal center of the hydrogenase.</text>
</comment>
<dbReference type="PIRSF" id="PIRSF004761">
    <property type="entry name" value="Hydrgn_mat_HypA"/>
    <property type="match status" value="1"/>
</dbReference>
<dbReference type="eggNOG" id="COG0375">
    <property type="taxonomic scope" value="Bacteria"/>
</dbReference>
<protein>
    <recommendedName>
        <fullName evidence="4">Hydrogenase maturation factor HypA</fullName>
    </recommendedName>
</protein>
<organism evidence="5 6">
    <name type="scientific">Desulfoscipio gibsoniae DSM 7213</name>
    <dbReference type="NCBI Taxonomy" id="767817"/>
    <lineage>
        <taxon>Bacteria</taxon>
        <taxon>Bacillati</taxon>
        <taxon>Bacillota</taxon>
        <taxon>Clostridia</taxon>
        <taxon>Eubacteriales</taxon>
        <taxon>Desulfallaceae</taxon>
        <taxon>Desulfoscipio</taxon>
    </lineage>
</organism>
<feature type="binding site" evidence="4">
    <location>
        <position position="89"/>
    </location>
    <ligand>
        <name>Zn(2+)</name>
        <dbReference type="ChEBI" id="CHEBI:29105"/>
    </ligand>
</feature>
<evidence type="ECO:0000256" key="4">
    <source>
        <dbReference type="HAMAP-Rule" id="MF_00213"/>
    </source>
</evidence>
<keyword evidence="3 4" id="KW-0862">Zinc</keyword>
<dbReference type="PANTHER" id="PTHR34535:SF3">
    <property type="entry name" value="HYDROGENASE MATURATION FACTOR HYPA"/>
    <property type="match status" value="1"/>
</dbReference>
<feature type="binding site" evidence="4">
    <location>
        <position position="2"/>
    </location>
    <ligand>
        <name>Ni(2+)</name>
        <dbReference type="ChEBI" id="CHEBI:49786"/>
    </ligand>
</feature>